<dbReference type="PANTHER" id="PTHR43283:SF18">
    <property type="match status" value="1"/>
</dbReference>
<dbReference type="InterPro" id="IPR001466">
    <property type="entry name" value="Beta-lactam-related"/>
</dbReference>
<organism evidence="2 3">
    <name type="scientific">Kribbella sancticallisti</name>
    <dbReference type="NCBI Taxonomy" id="460087"/>
    <lineage>
        <taxon>Bacteria</taxon>
        <taxon>Bacillati</taxon>
        <taxon>Actinomycetota</taxon>
        <taxon>Actinomycetes</taxon>
        <taxon>Propionibacteriales</taxon>
        <taxon>Kribbellaceae</taxon>
        <taxon>Kribbella</taxon>
    </lineage>
</organism>
<protein>
    <recommendedName>
        <fullName evidence="1">Beta-lactamase-related domain-containing protein</fullName>
    </recommendedName>
</protein>
<dbReference type="InterPro" id="IPR012338">
    <property type="entry name" value="Beta-lactam/transpept-like"/>
</dbReference>
<feature type="domain" description="Beta-lactamase-related" evidence="1">
    <location>
        <begin position="22"/>
        <end position="273"/>
    </location>
</feature>
<dbReference type="SUPFAM" id="SSF56601">
    <property type="entry name" value="beta-lactamase/transpeptidase-like"/>
    <property type="match status" value="1"/>
</dbReference>
<dbReference type="PANTHER" id="PTHR43283">
    <property type="entry name" value="BETA-LACTAMASE-RELATED"/>
    <property type="match status" value="1"/>
</dbReference>
<dbReference type="Pfam" id="PF00144">
    <property type="entry name" value="Beta-lactamase"/>
    <property type="match status" value="1"/>
</dbReference>
<evidence type="ECO:0000313" key="3">
    <source>
        <dbReference type="Proteomes" id="UP001500393"/>
    </source>
</evidence>
<keyword evidence="3" id="KW-1185">Reference proteome</keyword>
<dbReference type="Proteomes" id="UP001500393">
    <property type="component" value="Unassembled WGS sequence"/>
</dbReference>
<sequence length="290" mass="31178">MAFLTDQGRAQEKVCLGVSSGSTSVSEATTFDAASLTKPFFARYVLELAAAGDLELEEPLAAQVDFAEFGAAPDPRLRLLTPAMVLSHHTGFPNWRPDGSLLRLDATPGETFGYSGEGFQLLLKALQNRRGAPQVLAELEGLLRRLGMTRSSFVDHPDPDRAVAHDPAGNPLPAVPRVKLGAYGNLDTCLDDYVRFVTSTFWGDAAAAVRESMTRPYSEGREGGRTLGWGWWSRSDGQQVLWQNGDNPGFKHLVLVTPSAGEALVVFTNGDAGLAITDAASAWFRAAGVR</sequence>
<evidence type="ECO:0000313" key="2">
    <source>
        <dbReference type="EMBL" id="GAA1572571.1"/>
    </source>
</evidence>
<dbReference type="EMBL" id="BAAAOS010000018">
    <property type="protein sequence ID" value="GAA1572571.1"/>
    <property type="molecule type" value="Genomic_DNA"/>
</dbReference>
<accession>A0ABP4P2L7</accession>
<gene>
    <name evidence="2" type="ORF">GCM10009789_27660</name>
</gene>
<comment type="caution">
    <text evidence="2">The sequence shown here is derived from an EMBL/GenBank/DDBJ whole genome shotgun (WGS) entry which is preliminary data.</text>
</comment>
<dbReference type="Gene3D" id="3.40.710.10">
    <property type="entry name" value="DD-peptidase/beta-lactamase superfamily"/>
    <property type="match status" value="1"/>
</dbReference>
<evidence type="ECO:0000259" key="1">
    <source>
        <dbReference type="Pfam" id="PF00144"/>
    </source>
</evidence>
<proteinExistence type="predicted"/>
<name>A0ABP4P2L7_9ACTN</name>
<reference evidence="3" key="1">
    <citation type="journal article" date="2019" name="Int. J. Syst. Evol. Microbiol.">
        <title>The Global Catalogue of Microorganisms (GCM) 10K type strain sequencing project: providing services to taxonomists for standard genome sequencing and annotation.</title>
        <authorList>
            <consortium name="The Broad Institute Genomics Platform"/>
            <consortium name="The Broad Institute Genome Sequencing Center for Infectious Disease"/>
            <person name="Wu L."/>
            <person name="Ma J."/>
        </authorList>
    </citation>
    <scope>NUCLEOTIDE SEQUENCE [LARGE SCALE GENOMIC DNA]</scope>
    <source>
        <strain evidence="3">JCM 14969</strain>
    </source>
</reference>
<dbReference type="InterPro" id="IPR050789">
    <property type="entry name" value="Diverse_Enzym_Activities"/>
</dbReference>